<dbReference type="PROSITE" id="PS00012">
    <property type="entry name" value="PHOSPHOPANTETHEINE"/>
    <property type="match status" value="1"/>
</dbReference>
<reference evidence="5" key="1">
    <citation type="journal article" date="2014" name="Int. J. Syst. Evol. Microbiol.">
        <title>Complete genome sequence of Corynebacterium casei LMG S-19264T (=DSM 44701T), isolated from a smear-ripened cheese.</title>
        <authorList>
            <consortium name="US DOE Joint Genome Institute (JGI-PGF)"/>
            <person name="Walter F."/>
            <person name="Albersmeier A."/>
            <person name="Kalinowski J."/>
            <person name="Ruckert C."/>
        </authorList>
    </citation>
    <scope>NUCLEOTIDE SEQUENCE</scope>
    <source>
        <strain evidence="5">JCM 3090</strain>
    </source>
</reference>
<dbReference type="InterPro" id="IPR025110">
    <property type="entry name" value="AMP-bd_C"/>
</dbReference>
<evidence type="ECO:0000256" key="2">
    <source>
        <dbReference type="ARBA" id="ARBA00022450"/>
    </source>
</evidence>
<dbReference type="Gene3D" id="3.30.300.30">
    <property type="match status" value="1"/>
</dbReference>
<dbReference type="SMART" id="SM00823">
    <property type="entry name" value="PKS_PP"/>
    <property type="match status" value="1"/>
</dbReference>
<keyword evidence="6" id="KW-1185">Reference proteome</keyword>
<dbReference type="SUPFAM" id="SSF47336">
    <property type="entry name" value="ACP-like"/>
    <property type="match status" value="1"/>
</dbReference>
<keyword evidence="3" id="KW-0597">Phosphoprotein</keyword>
<reference evidence="5" key="2">
    <citation type="submission" date="2020-09" db="EMBL/GenBank/DDBJ databases">
        <authorList>
            <person name="Sun Q."/>
            <person name="Ohkuma M."/>
        </authorList>
    </citation>
    <scope>NUCLEOTIDE SEQUENCE</scope>
    <source>
        <strain evidence="5">JCM 3090</strain>
    </source>
</reference>
<dbReference type="NCBIfam" id="TIGR01733">
    <property type="entry name" value="AA-adenyl-dom"/>
    <property type="match status" value="1"/>
</dbReference>
<dbReference type="GO" id="GO:0044550">
    <property type="term" value="P:secondary metabolite biosynthetic process"/>
    <property type="evidence" value="ECO:0007669"/>
    <property type="project" value="UniProtKB-ARBA"/>
</dbReference>
<dbReference type="PANTHER" id="PTHR45527:SF1">
    <property type="entry name" value="FATTY ACID SYNTHASE"/>
    <property type="match status" value="1"/>
</dbReference>
<dbReference type="Gene3D" id="3.30.559.30">
    <property type="entry name" value="Nonribosomal peptide synthetase, condensation domain"/>
    <property type="match status" value="1"/>
</dbReference>
<dbReference type="Proteomes" id="UP000649739">
    <property type="component" value="Unassembled WGS sequence"/>
</dbReference>
<dbReference type="EMBL" id="BMQB01000004">
    <property type="protein sequence ID" value="GGJ92450.1"/>
    <property type="molecule type" value="Genomic_DNA"/>
</dbReference>
<dbReference type="InterPro" id="IPR045851">
    <property type="entry name" value="AMP-bd_C_sf"/>
</dbReference>
<dbReference type="InterPro" id="IPR010071">
    <property type="entry name" value="AA_adenyl_dom"/>
</dbReference>
<dbReference type="InterPro" id="IPR036736">
    <property type="entry name" value="ACP-like_sf"/>
</dbReference>
<dbReference type="Gene3D" id="3.40.50.1820">
    <property type="entry name" value="alpha/beta hydrolase"/>
    <property type="match status" value="1"/>
</dbReference>
<name>A0A8J3BBH6_9ACTN</name>
<dbReference type="InterPro" id="IPR023213">
    <property type="entry name" value="CAT-like_dom_sf"/>
</dbReference>
<dbReference type="FunFam" id="3.30.300.30:FF:000010">
    <property type="entry name" value="Enterobactin synthetase component F"/>
    <property type="match status" value="1"/>
</dbReference>
<dbReference type="PROSITE" id="PS00455">
    <property type="entry name" value="AMP_BINDING"/>
    <property type="match status" value="1"/>
</dbReference>
<dbReference type="RefSeq" id="WP_189170066.1">
    <property type="nucleotide sequence ID" value="NZ_BMQB01000004.1"/>
</dbReference>
<dbReference type="FunFam" id="3.40.50.12780:FF:000012">
    <property type="entry name" value="Non-ribosomal peptide synthetase"/>
    <property type="match status" value="1"/>
</dbReference>
<dbReference type="InterPro" id="IPR009081">
    <property type="entry name" value="PP-bd_ACP"/>
</dbReference>
<dbReference type="InterPro" id="IPR000873">
    <property type="entry name" value="AMP-dep_synth/lig_dom"/>
</dbReference>
<dbReference type="GO" id="GO:0008610">
    <property type="term" value="P:lipid biosynthetic process"/>
    <property type="evidence" value="ECO:0007669"/>
    <property type="project" value="UniProtKB-ARBA"/>
</dbReference>
<dbReference type="Gene3D" id="3.40.50.980">
    <property type="match status" value="2"/>
</dbReference>
<evidence type="ECO:0000313" key="6">
    <source>
        <dbReference type="Proteomes" id="UP000649739"/>
    </source>
</evidence>
<dbReference type="CDD" id="cd05930">
    <property type="entry name" value="A_NRPS"/>
    <property type="match status" value="1"/>
</dbReference>
<dbReference type="Gene3D" id="3.30.559.10">
    <property type="entry name" value="Chloramphenicol acetyltransferase-like domain"/>
    <property type="match status" value="1"/>
</dbReference>
<dbReference type="InterPro" id="IPR020845">
    <property type="entry name" value="AMP-binding_CS"/>
</dbReference>
<dbReference type="SUPFAM" id="SSF52777">
    <property type="entry name" value="CoA-dependent acyltransferases"/>
    <property type="match status" value="2"/>
</dbReference>
<dbReference type="GO" id="GO:0031177">
    <property type="term" value="F:phosphopantetheine binding"/>
    <property type="evidence" value="ECO:0007669"/>
    <property type="project" value="InterPro"/>
</dbReference>
<dbReference type="FunFam" id="3.40.50.980:FF:000001">
    <property type="entry name" value="Non-ribosomal peptide synthetase"/>
    <property type="match status" value="1"/>
</dbReference>
<dbReference type="GO" id="GO:0003824">
    <property type="term" value="F:catalytic activity"/>
    <property type="evidence" value="ECO:0007669"/>
    <property type="project" value="InterPro"/>
</dbReference>
<dbReference type="Pfam" id="PF00668">
    <property type="entry name" value="Condensation"/>
    <property type="match status" value="1"/>
</dbReference>
<keyword evidence="2" id="KW-0596">Phosphopantetheine</keyword>
<dbReference type="Gene3D" id="2.30.38.10">
    <property type="entry name" value="Luciferase, Domain 3"/>
    <property type="match status" value="1"/>
</dbReference>
<evidence type="ECO:0000313" key="5">
    <source>
        <dbReference type="EMBL" id="GGJ92450.1"/>
    </source>
</evidence>
<sequence>MSGPPATALPLSHAQRRLWFLHRLEGPSATYNIPVVSRIAAPVDPAALRAAVADVAARHEVLRTRYAEVDGEPVQQVLPAAEAVVPVRHETVDPAAVDARVAAACARPFDLAADLPLAVWLFTVGPADHVLVLLLHHIAGDGASFGPLGRDLSAAYAARLAGHAPDPAPLPVQYGDYTLWQRELLGDPDDPASEVNRQLGYWRSALRDLPAELPLPADHPRPARASYRGGTVEFAVPAGVHAGLAELARAERASVFMGVQAAIAVLLTKLGCGTDIPLGTAVAGRADEALDDLVGLFVNTLVLRTDTGGDPSYRELLRRVRDADLAAFEHQDLPFDRLVEDLHPARSLARHPLFQVFFVLASGGTGDVDLLGLGATPQRSATDVAKFDLSFYVSEERAADGAPAGLRGVVEYSADLFRRASAGALAAQLGRVLAALVADPDAPIGAVDPLAPVDRYRLLTAYNDTGRPLPAGTLGDLIAERIAATPDALAVVAGADELTYRELGERADRLAAVLRRCGVGPERLVALALSRSAQLIVAMLAVWRAGGAYLPLDTAHPADRLALTLDDARPALLLTDRESVGALPDADGCPRIVLDDPLSAGLVLPGAAAAGPPAIPANAAYVIYTSGSTGRPKGVVITHAGLVNFQLGVADRLRLGPADRLAAVTTPAFDASVLELFPPLLAGGTLVLVPRATVREPAELAALLADRGITVMQATPSLWRMLDPAALRGVRLLAGGEALPGPLADRLRAHGAGLVNLYGPTETTVYSTCAVVGDRPGAPPIGRPIANTRVYVLDGALRPVPDAVTGELYLAGVGVARGYLGRPGLTATRFVADPYGPPGARMYRTGDLGRWARDAHLEYLGRGDDQVKIRGFRIEPGEVEAALAAHPAVAAAAVVARPGPGGEPALVAYPVPRGAAPDPAALRDHLAARLPDYMLPAAYVPLAALPRTANGKLDRAALPAPPAPRAAARPPATPRQRRLAGLFAEVLGGPPPGPDDSFFDLGGHSLLAARLAHRIEAALGAAVGVRGIFAAPTVAQLDRLLTATTDPAAGGTATDGAGAPRPVAVGGAAGLGPVLTYRAVGERPPVLLLPPANGLGWGYSALPRHLPAGHPVHALQDPRLAAGPVPDRAVADLVAGYRERIAALAGAGPYVLVGWSFGGTLAHRIAAAAGGDVALLVLLDAHPGGDGPARPTPEHVRYAALDGLADDPGPAGPRAALAARNSPLASLDDAALDRLLAVTAANLRALAGHAPPAFAGPALVVTATRDGHTDRPWRPLLPPGTAYRDVDCGHLDVVKAGAMAALGPLIAERMNAI</sequence>
<dbReference type="FunFam" id="2.30.38.10:FF:000001">
    <property type="entry name" value="Non-ribosomal peptide synthetase PvdI"/>
    <property type="match status" value="1"/>
</dbReference>
<dbReference type="InterPro" id="IPR001031">
    <property type="entry name" value="Thioesterase"/>
</dbReference>
<comment type="cofactor">
    <cofactor evidence="1">
        <name>pantetheine 4'-phosphate</name>
        <dbReference type="ChEBI" id="CHEBI:47942"/>
    </cofactor>
</comment>
<dbReference type="Pfam" id="PF00550">
    <property type="entry name" value="PP-binding"/>
    <property type="match status" value="1"/>
</dbReference>
<feature type="domain" description="Carrier" evidence="4">
    <location>
        <begin position="970"/>
        <end position="1045"/>
    </location>
</feature>
<dbReference type="InterPro" id="IPR006162">
    <property type="entry name" value="Ppantetheine_attach_site"/>
</dbReference>
<evidence type="ECO:0000256" key="3">
    <source>
        <dbReference type="ARBA" id="ARBA00022553"/>
    </source>
</evidence>
<gene>
    <name evidence="5" type="ORF">GCM10010123_22890</name>
</gene>
<proteinExistence type="predicted"/>
<dbReference type="Pfam" id="PF13193">
    <property type="entry name" value="AMP-binding_C"/>
    <property type="match status" value="1"/>
</dbReference>
<dbReference type="SUPFAM" id="SSF56801">
    <property type="entry name" value="Acetyl-CoA synthetase-like"/>
    <property type="match status" value="1"/>
</dbReference>
<dbReference type="GO" id="GO:0005829">
    <property type="term" value="C:cytosol"/>
    <property type="evidence" value="ECO:0007669"/>
    <property type="project" value="TreeGrafter"/>
</dbReference>
<dbReference type="SUPFAM" id="SSF53474">
    <property type="entry name" value="alpha/beta-Hydrolases"/>
    <property type="match status" value="1"/>
</dbReference>
<dbReference type="CDD" id="cd19540">
    <property type="entry name" value="LCL_NRPS-like"/>
    <property type="match status" value="1"/>
</dbReference>
<accession>A0A8J3BBH6</accession>
<dbReference type="GO" id="GO:0043041">
    <property type="term" value="P:amino acid activation for nonribosomal peptide biosynthetic process"/>
    <property type="evidence" value="ECO:0007669"/>
    <property type="project" value="TreeGrafter"/>
</dbReference>
<evidence type="ECO:0000256" key="1">
    <source>
        <dbReference type="ARBA" id="ARBA00001957"/>
    </source>
</evidence>
<dbReference type="PROSITE" id="PS50075">
    <property type="entry name" value="CARRIER"/>
    <property type="match status" value="1"/>
</dbReference>
<dbReference type="InterPro" id="IPR020806">
    <property type="entry name" value="PKS_PP-bd"/>
</dbReference>
<dbReference type="InterPro" id="IPR001242">
    <property type="entry name" value="Condensation_dom"/>
</dbReference>
<protein>
    <recommendedName>
        <fullName evidence="4">Carrier domain-containing protein</fullName>
    </recommendedName>
</protein>
<evidence type="ECO:0000259" key="4">
    <source>
        <dbReference type="PROSITE" id="PS50075"/>
    </source>
</evidence>
<dbReference type="PANTHER" id="PTHR45527">
    <property type="entry name" value="NONRIBOSOMAL PEPTIDE SYNTHETASE"/>
    <property type="match status" value="1"/>
</dbReference>
<dbReference type="InterPro" id="IPR029058">
    <property type="entry name" value="AB_hydrolase_fold"/>
</dbReference>
<comment type="caution">
    <text evidence="5">The sequence shown here is derived from an EMBL/GenBank/DDBJ whole genome shotgun (WGS) entry which is preliminary data.</text>
</comment>
<dbReference type="Pfam" id="PF00501">
    <property type="entry name" value="AMP-binding"/>
    <property type="match status" value="1"/>
</dbReference>
<organism evidence="5 6">
    <name type="scientific">Pilimelia anulata</name>
    <dbReference type="NCBI Taxonomy" id="53371"/>
    <lineage>
        <taxon>Bacteria</taxon>
        <taxon>Bacillati</taxon>
        <taxon>Actinomycetota</taxon>
        <taxon>Actinomycetes</taxon>
        <taxon>Micromonosporales</taxon>
        <taxon>Micromonosporaceae</taxon>
        <taxon>Pilimelia</taxon>
    </lineage>
</organism>
<dbReference type="Pfam" id="PF00975">
    <property type="entry name" value="Thioesterase"/>
    <property type="match status" value="1"/>
</dbReference>